<dbReference type="PROSITE" id="PS50977">
    <property type="entry name" value="HTH_TETR_2"/>
    <property type="match status" value="1"/>
</dbReference>
<reference evidence="6" key="2">
    <citation type="submission" date="2016-02" db="EMBL/GenBank/DDBJ databases">
        <title>Genome sequence of Clostridium beijerinckii strain 59B.</title>
        <authorList>
            <person name="Little G.T."/>
            <person name="Minton N.P."/>
        </authorList>
    </citation>
    <scope>NUCLEOTIDE SEQUENCE</scope>
    <source>
        <strain evidence="6">NCIMB 14988</strain>
    </source>
</reference>
<dbReference type="Gene3D" id="1.10.10.60">
    <property type="entry name" value="Homeodomain-like"/>
    <property type="match status" value="1"/>
</dbReference>
<dbReference type="InterPro" id="IPR036271">
    <property type="entry name" value="Tet_transcr_reg_TetR-rel_C_sf"/>
</dbReference>
<dbReference type="InterPro" id="IPR050624">
    <property type="entry name" value="HTH-type_Tx_Regulator"/>
</dbReference>
<dbReference type="AlphaFoldDB" id="A0A0B5QMX5"/>
<sequence>MARLKNKENEILAAAIDIFFKKGFSGTNMQDIADKAQIGKGTIYEYFRSKDDLFVQALKYDHRNFTMNANQKISQEESFLKKLGKLIELTEHAVIERAGRISYYITNEISELNPEAKRDLENFIKDIKRNGKNITYNILKQGIEEGAVMDTGIDIDFATNVIGGMVALHCHRTCHENYYSVEQRREENEKLINFIMGGIGAKKN</sequence>
<dbReference type="Proteomes" id="UP000031866">
    <property type="component" value="Chromosome"/>
</dbReference>
<keyword evidence="3" id="KW-0804">Transcription</keyword>
<evidence type="ECO:0000256" key="2">
    <source>
        <dbReference type="ARBA" id="ARBA00023125"/>
    </source>
</evidence>
<dbReference type="SUPFAM" id="SSF48498">
    <property type="entry name" value="Tetracyclin repressor-like, C-terminal domain"/>
    <property type="match status" value="1"/>
</dbReference>
<keyword evidence="1" id="KW-0805">Transcription regulation</keyword>
<name>A0A0B5QMX5_CLOBE</name>
<dbReference type="InterPro" id="IPR009057">
    <property type="entry name" value="Homeodomain-like_sf"/>
</dbReference>
<dbReference type="RefSeq" id="WP_041897133.1">
    <property type="nucleotide sequence ID" value="NZ_CP010086.2"/>
</dbReference>
<dbReference type="PANTHER" id="PTHR43479">
    <property type="entry name" value="ACREF/ENVCD OPERON REPRESSOR-RELATED"/>
    <property type="match status" value="1"/>
</dbReference>
<dbReference type="GO" id="GO:0045892">
    <property type="term" value="P:negative regulation of DNA-templated transcription"/>
    <property type="evidence" value="ECO:0007669"/>
    <property type="project" value="UniProtKB-ARBA"/>
</dbReference>
<dbReference type="KEGG" id="cbei:LF65_03054"/>
<dbReference type="FunFam" id="1.10.10.60:FF:000141">
    <property type="entry name" value="TetR family transcriptional regulator"/>
    <property type="match status" value="1"/>
</dbReference>
<gene>
    <name evidence="7" type="ORF">DFH45_004778</name>
    <name evidence="6" type="ORF">LF65_03054</name>
</gene>
<dbReference type="EMBL" id="JABSXK010000001">
    <property type="protein sequence ID" value="NRV11815.1"/>
    <property type="molecule type" value="Genomic_DNA"/>
</dbReference>
<reference evidence="8" key="1">
    <citation type="submission" date="2014-12" db="EMBL/GenBank/DDBJ databases">
        <title>Genome sequence of Clostridium beijerinckii strain 59B.</title>
        <authorList>
            <person name="Little G.T."/>
            <person name="Minton N.P."/>
        </authorList>
    </citation>
    <scope>NUCLEOTIDE SEQUENCE [LARGE SCALE GENOMIC DNA]</scope>
    <source>
        <strain evidence="8">59B</strain>
    </source>
</reference>
<dbReference type="Proteomes" id="UP000821656">
    <property type="component" value="Unassembled WGS sequence"/>
</dbReference>
<dbReference type="GO" id="GO:0003677">
    <property type="term" value="F:DNA binding"/>
    <property type="evidence" value="ECO:0007669"/>
    <property type="project" value="UniProtKB-UniRule"/>
</dbReference>
<proteinExistence type="predicted"/>
<evidence type="ECO:0000313" key="6">
    <source>
        <dbReference type="EMBL" id="AJG99621.1"/>
    </source>
</evidence>
<dbReference type="PANTHER" id="PTHR43479:SF11">
    <property type="entry name" value="ACREF_ENVCD OPERON REPRESSOR-RELATED"/>
    <property type="match status" value="1"/>
</dbReference>
<reference evidence="7" key="3">
    <citation type="submission" date="2020-05" db="EMBL/GenBank/DDBJ databases">
        <title>Genomic insights into acetone-butanol-ethanol (ABE) fermentation by sequencing solventogenic clostridia strains.</title>
        <authorList>
            <person name="Brown S."/>
        </authorList>
    </citation>
    <scope>NUCLEOTIDE SEQUENCE</scope>
    <source>
        <strain evidence="7">DJ126</strain>
    </source>
</reference>
<dbReference type="PRINTS" id="PR00455">
    <property type="entry name" value="HTHTETR"/>
</dbReference>
<dbReference type="OrthoDB" id="9814200at2"/>
<dbReference type="EMBL" id="CP010086">
    <property type="protein sequence ID" value="AJG99621.1"/>
    <property type="molecule type" value="Genomic_DNA"/>
</dbReference>
<evidence type="ECO:0000256" key="3">
    <source>
        <dbReference type="ARBA" id="ARBA00023163"/>
    </source>
</evidence>
<organism evidence="6 8">
    <name type="scientific">Clostridium beijerinckii</name>
    <name type="common">Clostridium MP</name>
    <dbReference type="NCBI Taxonomy" id="1520"/>
    <lineage>
        <taxon>Bacteria</taxon>
        <taxon>Bacillati</taxon>
        <taxon>Bacillota</taxon>
        <taxon>Clostridia</taxon>
        <taxon>Eubacteriales</taxon>
        <taxon>Clostridiaceae</taxon>
        <taxon>Clostridium</taxon>
    </lineage>
</organism>
<dbReference type="InterPro" id="IPR001647">
    <property type="entry name" value="HTH_TetR"/>
</dbReference>
<feature type="DNA-binding region" description="H-T-H motif" evidence="4">
    <location>
        <begin position="28"/>
        <end position="47"/>
    </location>
</feature>
<protein>
    <submittedName>
        <fullName evidence="7">AcrR family transcriptional regulator</fullName>
    </submittedName>
    <submittedName>
        <fullName evidence="6">TetR family transcriptional regulator</fullName>
    </submittedName>
</protein>
<dbReference type="SUPFAM" id="SSF46689">
    <property type="entry name" value="Homeodomain-like"/>
    <property type="match status" value="1"/>
</dbReference>
<dbReference type="Pfam" id="PF00440">
    <property type="entry name" value="TetR_N"/>
    <property type="match status" value="1"/>
</dbReference>
<dbReference type="Gene3D" id="1.10.357.10">
    <property type="entry name" value="Tetracycline Repressor, domain 2"/>
    <property type="match status" value="1"/>
</dbReference>
<dbReference type="STRING" id="1520.LF65_03054"/>
<evidence type="ECO:0000256" key="4">
    <source>
        <dbReference type="PROSITE-ProRule" id="PRU00335"/>
    </source>
</evidence>
<evidence type="ECO:0000256" key="1">
    <source>
        <dbReference type="ARBA" id="ARBA00023015"/>
    </source>
</evidence>
<evidence type="ECO:0000313" key="7">
    <source>
        <dbReference type="EMBL" id="NRV11815.1"/>
    </source>
</evidence>
<keyword evidence="2 4" id="KW-0238">DNA-binding</keyword>
<evidence type="ECO:0000313" key="8">
    <source>
        <dbReference type="Proteomes" id="UP000031866"/>
    </source>
</evidence>
<evidence type="ECO:0000259" key="5">
    <source>
        <dbReference type="PROSITE" id="PS50977"/>
    </source>
</evidence>
<feature type="domain" description="HTH tetR-type" evidence="5">
    <location>
        <begin position="5"/>
        <end position="65"/>
    </location>
</feature>
<accession>A0A0B5QMX5</accession>